<evidence type="ECO:0000313" key="3">
    <source>
        <dbReference type="Proteomes" id="UP000192247"/>
    </source>
</evidence>
<sequence>MLEEATCTEHLLVQLSLPNGLQLSVFLFLPNRAGQTVHCGSHRRKQGDGSSPRRATHRHSVTGAHRRTRSRTHTRTVADTKGARPALADTDRPPRQRRTPQQSFRIVRSAQLVAAAVGARVDNDVSCDATRHRVAVSYSPTIRRPPDERPTAAEGPTGGREGAGGEEFVQASFVTVSESNVVFRQSGDVRSSHWQQPVSAARFTNEDCYVSCSMHLA</sequence>
<gene>
    <name evidence="2" type="ORF">BIW11_08034</name>
</gene>
<protein>
    <submittedName>
        <fullName evidence="2">Uncharacterized protein</fullName>
    </submittedName>
</protein>
<evidence type="ECO:0000256" key="1">
    <source>
        <dbReference type="SAM" id="MobiDB-lite"/>
    </source>
</evidence>
<keyword evidence="3" id="KW-1185">Reference proteome</keyword>
<feature type="region of interest" description="Disordered" evidence="1">
    <location>
        <begin position="36"/>
        <end position="104"/>
    </location>
</feature>
<accession>A0A1V9XRB7</accession>
<feature type="compositionally biased region" description="Basic residues" evidence="1">
    <location>
        <begin position="54"/>
        <end position="74"/>
    </location>
</feature>
<organism evidence="2 3">
    <name type="scientific">Tropilaelaps mercedesae</name>
    <dbReference type="NCBI Taxonomy" id="418985"/>
    <lineage>
        <taxon>Eukaryota</taxon>
        <taxon>Metazoa</taxon>
        <taxon>Ecdysozoa</taxon>
        <taxon>Arthropoda</taxon>
        <taxon>Chelicerata</taxon>
        <taxon>Arachnida</taxon>
        <taxon>Acari</taxon>
        <taxon>Parasitiformes</taxon>
        <taxon>Mesostigmata</taxon>
        <taxon>Gamasina</taxon>
        <taxon>Dermanyssoidea</taxon>
        <taxon>Laelapidae</taxon>
        <taxon>Tropilaelaps</taxon>
    </lineage>
</organism>
<reference evidence="2 3" key="1">
    <citation type="journal article" date="2017" name="Gigascience">
        <title>Draft genome of the honey bee ectoparasitic mite, Tropilaelaps mercedesae, is shaped by the parasitic life history.</title>
        <authorList>
            <person name="Dong X."/>
            <person name="Armstrong S.D."/>
            <person name="Xia D."/>
            <person name="Makepeace B.L."/>
            <person name="Darby A.C."/>
            <person name="Kadowaki T."/>
        </authorList>
    </citation>
    <scope>NUCLEOTIDE SEQUENCE [LARGE SCALE GENOMIC DNA]</scope>
    <source>
        <strain evidence="2">Wuxi-XJTLU</strain>
    </source>
</reference>
<dbReference type="Proteomes" id="UP000192247">
    <property type="component" value="Unassembled WGS sequence"/>
</dbReference>
<evidence type="ECO:0000313" key="2">
    <source>
        <dbReference type="EMBL" id="OQR76030.1"/>
    </source>
</evidence>
<dbReference type="EMBL" id="MNPL01005419">
    <property type="protein sequence ID" value="OQR76030.1"/>
    <property type="molecule type" value="Genomic_DNA"/>
</dbReference>
<proteinExistence type="predicted"/>
<dbReference type="InParanoid" id="A0A1V9XRB7"/>
<dbReference type="AlphaFoldDB" id="A0A1V9XRB7"/>
<feature type="region of interest" description="Disordered" evidence="1">
    <location>
        <begin position="141"/>
        <end position="164"/>
    </location>
</feature>
<name>A0A1V9XRB7_9ACAR</name>
<comment type="caution">
    <text evidence="2">The sequence shown here is derived from an EMBL/GenBank/DDBJ whole genome shotgun (WGS) entry which is preliminary data.</text>
</comment>